<feature type="chain" id="PRO_5015580147" evidence="1">
    <location>
        <begin position="20"/>
        <end position="175"/>
    </location>
</feature>
<evidence type="ECO:0000313" key="2">
    <source>
        <dbReference type="EMBL" id="PTR00829.1"/>
    </source>
</evidence>
<dbReference type="EMBL" id="QAOQ01000001">
    <property type="protein sequence ID" value="PTR00829.1"/>
    <property type="molecule type" value="Genomic_DNA"/>
</dbReference>
<gene>
    <name evidence="2" type="ORF">C8P68_10156</name>
</gene>
<feature type="signal peptide" evidence="1">
    <location>
        <begin position="1"/>
        <end position="19"/>
    </location>
</feature>
<dbReference type="Proteomes" id="UP000244168">
    <property type="component" value="Unassembled WGS sequence"/>
</dbReference>
<proteinExistence type="predicted"/>
<comment type="caution">
    <text evidence="2">The sequence shown here is derived from an EMBL/GenBank/DDBJ whole genome shotgun (WGS) entry which is preliminary data.</text>
</comment>
<dbReference type="RefSeq" id="WP_107826274.1">
    <property type="nucleotide sequence ID" value="NZ_CP160205.1"/>
</dbReference>
<keyword evidence="1" id="KW-0732">Signal</keyword>
<evidence type="ECO:0000313" key="3">
    <source>
        <dbReference type="Proteomes" id="UP000244168"/>
    </source>
</evidence>
<evidence type="ECO:0000256" key="1">
    <source>
        <dbReference type="SAM" id="SignalP"/>
    </source>
</evidence>
<accession>A0A2T5JEJ4</accession>
<reference evidence="2 3" key="1">
    <citation type="submission" date="2018-04" db="EMBL/GenBank/DDBJ databases">
        <title>Genomic Encyclopedia of Archaeal and Bacterial Type Strains, Phase II (KMG-II): from individual species to whole genera.</title>
        <authorList>
            <person name="Goeker M."/>
        </authorList>
    </citation>
    <scope>NUCLEOTIDE SEQUENCE [LARGE SCALE GENOMIC DNA]</scope>
    <source>
        <strain evidence="2 3">DSM 26809</strain>
    </source>
</reference>
<name>A0A2T5JEJ4_9SPHI</name>
<dbReference type="AlphaFoldDB" id="A0A2T5JEJ4"/>
<keyword evidence="3" id="KW-1185">Reference proteome</keyword>
<dbReference type="OrthoDB" id="663842at2"/>
<organism evidence="2 3">
    <name type="scientific">Mucilaginibacter yixingensis</name>
    <dbReference type="NCBI Taxonomy" id="1295612"/>
    <lineage>
        <taxon>Bacteria</taxon>
        <taxon>Pseudomonadati</taxon>
        <taxon>Bacteroidota</taxon>
        <taxon>Sphingobacteriia</taxon>
        <taxon>Sphingobacteriales</taxon>
        <taxon>Sphingobacteriaceae</taxon>
        <taxon>Mucilaginibacter</taxon>
    </lineage>
</organism>
<sequence>MRAGVLQLLLLLLSFVAPAQSLPKVRAAFVRALNSKQVTDSLYNSLSKAKDKSPILVAYTGSANAMRALHTWNPYFKIKYVGDAEQCFSTAVQQDPHNIEIRFLRFSMEHYVPGFLGFSKNLQADKVEIITQLRAGHHGTADAVTVKTIMEFLAQSKRCTVQEDEFLKRQLSLLK</sequence>
<protein>
    <submittedName>
        <fullName evidence="2">Uncharacterized protein</fullName>
    </submittedName>
</protein>